<organism evidence="2 3">
    <name type="scientific">Echinococcus granulosus</name>
    <name type="common">Hydatid tapeworm</name>
    <dbReference type="NCBI Taxonomy" id="6210"/>
    <lineage>
        <taxon>Eukaryota</taxon>
        <taxon>Metazoa</taxon>
        <taxon>Spiralia</taxon>
        <taxon>Lophotrochozoa</taxon>
        <taxon>Platyhelminthes</taxon>
        <taxon>Cestoda</taxon>
        <taxon>Eucestoda</taxon>
        <taxon>Cyclophyllidea</taxon>
        <taxon>Taeniidae</taxon>
        <taxon>Echinococcus</taxon>
        <taxon>Echinococcus granulosus group</taxon>
    </lineage>
</organism>
<dbReference type="CTD" id="36345438"/>
<sequence length="104" mass="12046">MCCQLLFLPPPPSLPCWLIRASSSKIDFVVLYNFINSCDTLYRCAPNALLYYLFSTCKKACLLAEMTTTEFKLKPLRMSFFSFLTFFAFSQYFFNVPSIISNIM</sequence>
<dbReference type="EMBL" id="APAU02000163">
    <property type="protein sequence ID" value="EUB55412.1"/>
    <property type="molecule type" value="Genomic_DNA"/>
</dbReference>
<evidence type="ECO:0000313" key="2">
    <source>
        <dbReference type="EMBL" id="EUB55412.1"/>
    </source>
</evidence>
<keyword evidence="1" id="KW-0472">Membrane</keyword>
<dbReference type="Proteomes" id="UP000019149">
    <property type="component" value="Unassembled WGS sequence"/>
</dbReference>
<accession>W6UAB6</accession>
<reference evidence="2 3" key="1">
    <citation type="journal article" date="2013" name="Nat. Genet.">
        <title>The genome of the hydatid tapeworm Echinococcus granulosus.</title>
        <authorList>
            <person name="Zheng H."/>
            <person name="Zhang W."/>
            <person name="Zhang L."/>
            <person name="Zhang Z."/>
            <person name="Li J."/>
            <person name="Lu G."/>
            <person name="Zhu Y."/>
            <person name="Wang Y."/>
            <person name="Huang Y."/>
            <person name="Liu J."/>
            <person name="Kang H."/>
            <person name="Chen J."/>
            <person name="Wang L."/>
            <person name="Chen A."/>
            <person name="Yu S."/>
            <person name="Gao Z."/>
            <person name="Jin L."/>
            <person name="Gu W."/>
            <person name="Wang Z."/>
            <person name="Zhao L."/>
            <person name="Shi B."/>
            <person name="Wen H."/>
            <person name="Lin R."/>
            <person name="Jones M.K."/>
            <person name="Brejova B."/>
            <person name="Vinar T."/>
            <person name="Zhao G."/>
            <person name="McManus D.P."/>
            <person name="Chen Z."/>
            <person name="Zhou Y."/>
            <person name="Wang S."/>
        </authorList>
    </citation>
    <scope>NUCLEOTIDE SEQUENCE [LARGE SCALE GENOMIC DNA]</scope>
</reference>
<dbReference type="GeneID" id="36345438"/>
<keyword evidence="3" id="KW-1185">Reference proteome</keyword>
<evidence type="ECO:0000256" key="1">
    <source>
        <dbReference type="SAM" id="Phobius"/>
    </source>
</evidence>
<name>W6UAB6_ECHGR</name>
<keyword evidence="1" id="KW-1133">Transmembrane helix</keyword>
<dbReference type="AlphaFoldDB" id="W6UAB6"/>
<gene>
    <name evidence="2" type="ORF">EGR_09723</name>
</gene>
<keyword evidence="1" id="KW-0812">Transmembrane</keyword>
<dbReference type="RefSeq" id="XP_024346608.1">
    <property type="nucleotide sequence ID" value="XM_024498972.1"/>
</dbReference>
<proteinExistence type="predicted"/>
<comment type="caution">
    <text evidence="2">The sequence shown here is derived from an EMBL/GenBank/DDBJ whole genome shotgun (WGS) entry which is preliminary data.</text>
</comment>
<protein>
    <submittedName>
        <fullName evidence="2">Uncharacterized protein</fullName>
    </submittedName>
</protein>
<feature type="transmembrane region" description="Helical" evidence="1">
    <location>
        <begin position="76"/>
        <end position="94"/>
    </location>
</feature>
<evidence type="ECO:0000313" key="3">
    <source>
        <dbReference type="Proteomes" id="UP000019149"/>
    </source>
</evidence>
<dbReference type="KEGG" id="egl:EGR_09723"/>